<feature type="transmembrane region" description="Helical" evidence="2">
    <location>
        <begin position="243"/>
        <end position="267"/>
    </location>
</feature>
<gene>
    <name evidence="3" type="ORF">CCMP2556_LOCUS25777</name>
</gene>
<evidence type="ECO:0000313" key="4">
    <source>
        <dbReference type="Proteomes" id="UP001642484"/>
    </source>
</evidence>
<feature type="transmembrane region" description="Helical" evidence="2">
    <location>
        <begin position="12"/>
        <end position="29"/>
    </location>
</feature>
<protein>
    <submittedName>
        <fullName evidence="3">Uncharacterized protein</fullName>
    </submittedName>
</protein>
<keyword evidence="2" id="KW-0812">Transmembrane</keyword>
<name>A0ABP0MHC3_9DINO</name>
<evidence type="ECO:0000256" key="2">
    <source>
        <dbReference type="SAM" id="Phobius"/>
    </source>
</evidence>
<sequence>VTHQRLALPRAVLLVVLLRGFLRDVAWLVRMEPKGFAAVAVLSLGAVVLLAVALLCPGVWGRASASPPRAQHHLVAEYDLWQARLEVLFYPDPALPWKQAPPPLHIPPVPLYHFVHGPAAVARLGRRASDDARSPVAWDGDELEMRRAALQDATDAWWTGDDSDGGESLREDWDYEQQAATWLALTLRRNRKRNTTWTWQSTLPVAADAVEQRCGIGIALQIGSLIVQASGARRLARGANAKALYGAALVLQVCVTAATLFAFVGYLSRFHNKLHMLAAEFVFAQTDGAIVIWPADFKLQLGPCAISVALSGLLALAASLLLAGLLVRARSPKQDPADADAVRRSASSRRFTRSKSSTLVAAELLFEASVIKLKSHDRRVVCIVLLAMTLLALLLGLMAFLLGRAGVEDGVSKAFRGPEDSLRKTSRAAQAVSHLIGRSTRCVVLGPARVVLGLVHHAAGAVASLGHVVALPISPILRALRRVLSFATKGVVRGATWLAAVADAAAKSAQANQDGRAAQAAEVVPTERPKRSRFRNPFLRDES</sequence>
<feature type="transmembrane region" description="Helical" evidence="2">
    <location>
        <begin position="454"/>
        <end position="473"/>
    </location>
</feature>
<proteinExistence type="predicted"/>
<keyword evidence="2" id="KW-0472">Membrane</keyword>
<evidence type="ECO:0000313" key="3">
    <source>
        <dbReference type="EMBL" id="CAK9050573.1"/>
    </source>
</evidence>
<feature type="non-terminal residue" evidence="3">
    <location>
        <position position="1"/>
    </location>
</feature>
<keyword evidence="2" id="KW-1133">Transmembrane helix</keyword>
<comment type="caution">
    <text evidence="3">The sequence shown here is derived from an EMBL/GenBank/DDBJ whole genome shotgun (WGS) entry which is preliminary data.</text>
</comment>
<feature type="transmembrane region" description="Helical" evidence="2">
    <location>
        <begin position="35"/>
        <end position="60"/>
    </location>
</feature>
<dbReference type="Proteomes" id="UP001642484">
    <property type="component" value="Unassembled WGS sequence"/>
</dbReference>
<evidence type="ECO:0000256" key="1">
    <source>
        <dbReference type="SAM" id="MobiDB-lite"/>
    </source>
</evidence>
<dbReference type="EMBL" id="CAXAMN010017458">
    <property type="protein sequence ID" value="CAK9050573.1"/>
    <property type="molecule type" value="Genomic_DNA"/>
</dbReference>
<organism evidence="3 4">
    <name type="scientific">Durusdinium trenchii</name>
    <dbReference type="NCBI Taxonomy" id="1381693"/>
    <lineage>
        <taxon>Eukaryota</taxon>
        <taxon>Sar</taxon>
        <taxon>Alveolata</taxon>
        <taxon>Dinophyceae</taxon>
        <taxon>Suessiales</taxon>
        <taxon>Symbiodiniaceae</taxon>
        <taxon>Durusdinium</taxon>
    </lineage>
</organism>
<keyword evidence="4" id="KW-1185">Reference proteome</keyword>
<feature type="region of interest" description="Disordered" evidence="1">
    <location>
        <begin position="511"/>
        <end position="543"/>
    </location>
</feature>
<reference evidence="3 4" key="1">
    <citation type="submission" date="2024-02" db="EMBL/GenBank/DDBJ databases">
        <authorList>
            <person name="Chen Y."/>
            <person name="Shah S."/>
            <person name="Dougan E. K."/>
            <person name="Thang M."/>
            <person name="Chan C."/>
        </authorList>
    </citation>
    <scope>NUCLEOTIDE SEQUENCE [LARGE SCALE GENOMIC DNA]</scope>
</reference>
<feature type="transmembrane region" description="Helical" evidence="2">
    <location>
        <begin position="305"/>
        <end position="327"/>
    </location>
</feature>
<feature type="transmembrane region" description="Helical" evidence="2">
    <location>
        <begin position="380"/>
        <end position="402"/>
    </location>
</feature>
<accession>A0ABP0MHC3</accession>